<dbReference type="InterPro" id="IPR012340">
    <property type="entry name" value="NA-bd_OB-fold"/>
</dbReference>
<protein>
    <submittedName>
        <fullName evidence="2">Phage single-strand binding protein</fullName>
    </submittedName>
</protein>
<dbReference type="SUPFAM" id="SSF50249">
    <property type="entry name" value="Nucleic acid-binding proteins"/>
    <property type="match status" value="1"/>
</dbReference>
<evidence type="ECO:0000313" key="2">
    <source>
        <dbReference type="EMBL" id="OJG45182.1"/>
    </source>
</evidence>
<accession>A0A1L8TM40</accession>
<gene>
    <name evidence="2" type="ORF">RV04_GL002230</name>
</gene>
<name>A0A1L8TM40_9ENTE</name>
<dbReference type="Proteomes" id="UP000182077">
    <property type="component" value="Unassembled WGS sequence"/>
</dbReference>
<dbReference type="AlphaFoldDB" id="A0A1L8TM40"/>
<feature type="compositionally biased region" description="Polar residues" evidence="1">
    <location>
        <begin position="137"/>
        <end position="156"/>
    </location>
</feature>
<dbReference type="EMBL" id="JXKQ01000007">
    <property type="protein sequence ID" value="OJG45182.1"/>
    <property type="molecule type" value="Genomic_DNA"/>
</dbReference>
<proteinExistence type="predicted"/>
<sequence length="181" mass="20137">MSDLNNFKLFSEGVHNAVISNVINKKAKSGKDMFEFSLEGANGETGSYWLTFGLEWSEANLNRVLASVEDNNQQIAPIDYGYNQGTLDFLKGKRVFIQAKDKTGTYIDRNGEEKQSVGTDIKNFLTKEEFFTRQKRSNQGTPTQTANNNTFQQSLPGTDPFAEAKSISNGGINISDDDLPF</sequence>
<comment type="caution">
    <text evidence="2">The sequence shown here is derived from an EMBL/GenBank/DDBJ whole genome shotgun (WGS) entry which is preliminary data.</text>
</comment>
<keyword evidence="3" id="KW-1185">Reference proteome</keyword>
<dbReference type="STRING" id="249189.RV04_GL002230"/>
<evidence type="ECO:0000256" key="1">
    <source>
        <dbReference type="SAM" id="MobiDB-lite"/>
    </source>
</evidence>
<evidence type="ECO:0000313" key="3">
    <source>
        <dbReference type="Proteomes" id="UP000182077"/>
    </source>
</evidence>
<organism evidence="2 3">
    <name type="scientific">Enterococcus hermanniensis</name>
    <dbReference type="NCBI Taxonomy" id="249189"/>
    <lineage>
        <taxon>Bacteria</taxon>
        <taxon>Bacillati</taxon>
        <taxon>Bacillota</taxon>
        <taxon>Bacilli</taxon>
        <taxon>Lactobacillales</taxon>
        <taxon>Enterococcaceae</taxon>
        <taxon>Enterococcus</taxon>
    </lineage>
</organism>
<feature type="region of interest" description="Disordered" evidence="1">
    <location>
        <begin position="134"/>
        <end position="181"/>
    </location>
</feature>
<reference evidence="2 3" key="1">
    <citation type="submission" date="2014-12" db="EMBL/GenBank/DDBJ databases">
        <title>Draft genome sequences of 29 type strains of Enterococci.</title>
        <authorList>
            <person name="Zhong Z."/>
            <person name="Sun Z."/>
            <person name="Liu W."/>
            <person name="Zhang W."/>
            <person name="Zhang H."/>
        </authorList>
    </citation>
    <scope>NUCLEOTIDE SEQUENCE [LARGE SCALE GENOMIC DNA]</scope>
    <source>
        <strain evidence="2 3">DSM 17122</strain>
    </source>
</reference>